<dbReference type="EMBL" id="WHPD01002214">
    <property type="protein sequence ID" value="MPV89054.1"/>
    <property type="molecule type" value="Genomic_DNA"/>
</dbReference>
<reference evidence="18 19" key="1">
    <citation type="submission" date="2019-10" db="EMBL/GenBank/DDBJ databases">
        <title>Georgenia wutianyii sp. nov. and Georgenia yuyongxinii sp. nov. isolated from plateau pika (Ochotona curzoniae) in the Qinghai-Tibet plateau of China.</title>
        <authorList>
            <person name="Tian Z."/>
        </authorList>
    </citation>
    <scope>NUCLEOTIDE SEQUENCE [LARGE SCALE GENOMIC DNA]</scope>
    <source>
        <strain evidence="18 19">JCM 15130</strain>
    </source>
</reference>
<accession>A0A7J9UZD9</accession>
<dbReference type="InterPro" id="IPR045357">
    <property type="entry name" value="Aminopeptidase_N-like_N"/>
</dbReference>
<evidence type="ECO:0000256" key="10">
    <source>
        <dbReference type="ARBA" id="ARBA00022833"/>
    </source>
</evidence>
<keyword evidence="7" id="KW-0645">Protease</keyword>
<feature type="active site" description="Proton donor" evidence="14">
    <location>
        <position position="360"/>
    </location>
</feature>
<evidence type="ECO:0000256" key="11">
    <source>
        <dbReference type="ARBA" id="ARBA00023049"/>
    </source>
</evidence>
<name>A0A7J9UZD9_9MICO</name>
<dbReference type="SUPFAM" id="SSF63737">
    <property type="entry name" value="Leukotriene A4 hydrolase N-terminal domain"/>
    <property type="match status" value="1"/>
</dbReference>
<evidence type="ECO:0000256" key="12">
    <source>
        <dbReference type="ARBA" id="ARBA00029811"/>
    </source>
</evidence>
<evidence type="ECO:0000313" key="19">
    <source>
        <dbReference type="Proteomes" id="UP000429644"/>
    </source>
</evidence>
<feature type="binding site" evidence="15">
    <location>
        <position position="284"/>
    </location>
    <ligand>
        <name>Zn(2+)</name>
        <dbReference type="ChEBI" id="CHEBI:29105"/>
        <note>catalytic</note>
    </ligand>
</feature>
<dbReference type="CDD" id="cd09603">
    <property type="entry name" value="M1_APN_like"/>
    <property type="match status" value="1"/>
</dbReference>
<dbReference type="GO" id="GO:0008237">
    <property type="term" value="F:metallopeptidase activity"/>
    <property type="evidence" value="ECO:0007669"/>
    <property type="project" value="UniProtKB-KW"/>
</dbReference>
<dbReference type="GO" id="GO:0005737">
    <property type="term" value="C:cytoplasm"/>
    <property type="evidence" value="ECO:0007669"/>
    <property type="project" value="UniProtKB-SubCell"/>
</dbReference>
<comment type="cofactor">
    <cofactor evidence="15">
        <name>Zn(2+)</name>
        <dbReference type="ChEBI" id="CHEBI:29105"/>
    </cofactor>
    <text evidence="15">Binds 1 zinc ion per subunit.</text>
</comment>
<dbReference type="Gene3D" id="1.10.390.10">
    <property type="entry name" value="Neutral Protease Domain 2"/>
    <property type="match status" value="1"/>
</dbReference>
<dbReference type="RefSeq" id="WP_226909587.1">
    <property type="nucleotide sequence ID" value="NZ_BAAAOT010000022.1"/>
</dbReference>
<evidence type="ECO:0000259" key="16">
    <source>
        <dbReference type="Pfam" id="PF01433"/>
    </source>
</evidence>
<protein>
    <recommendedName>
        <fullName evidence="5">Aminopeptidase N</fullName>
        <ecNumber evidence="4">3.4.11.2</ecNumber>
    </recommendedName>
    <alternativeName>
        <fullName evidence="12">Alanine aminopeptidase</fullName>
    </alternativeName>
    <alternativeName>
        <fullName evidence="13">Lysyl aminopeptidase</fullName>
    </alternativeName>
</protein>
<dbReference type="AlphaFoldDB" id="A0A7J9UZD9"/>
<dbReference type="GO" id="GO:0016285">
    <property type="term" value="F:alanyl aminopeptidase activity"/>
    <property type="evidence" value="ECO:0007669"/>
    <property type="project" value="UniProtKB-EC"/>
</dbReference>
<keyword evidence="10 15" id="KW-0862">Zinc</keyword>
<evidence type="ECO:0000256" key="6">
    <source>
        <dbReference type="ARBA" id="ARBA00022490"/>
    </source>
</evidence>
<feature type="active site" description="Proton acceptor" evidence="14">
    <location>
        <position position="285"/>
    </location>
</feature>
<dbReference type="InterPro" id="IPR027268">
    <property type="entry name" value="Peptidase_M4/M1_CTD_sf"/>
</dbReference>
<evidence type="ECO:0000259" key="17">
    <source>
        <dbReference type="Pfam" id="PF17900"/>
    </source>
</evidence>
<proteinExistence type="inferred from homology"/>
<evidence type="ECO:0000256" key="15">
    <source>
        <dbReference type="PIRSR" id="PIRSR634015-3"/>
    </source>
</evidence>
<evidence type="ECO:0000256" key="7">
    <source>
        <dbReference type="ARBA" id="ARBA00022670"/>
    </source>
</evidence>
<dbReference type="PANTHER" id="PTHR45726:SF3">
    <property type="entry name" value="LEUKOTRIENE A-4 HYDROLASE"/>
    <property type="match status" value="1"/>
</dbReference>
<dbReference type="InterPro" id="IPR034015">
    <property type="entry name" value="M1_LTA4H"/>
</dbReference>
<keyword evidence="8 15" id="KW-0479">Metal-binding</keyword>
<evidence type="ECO:0000256" key="2">
    <source>
        <dbReference type="ARBA" id="ARBA00004496"/>
    </source>
</evidence>
<sequence length="440" mass="48197">MSTDPYDPHGSGDIHVEHYDLDLSYRVASNRLAGTAGLRVRALTDLRAVVLDLAGLRVKAVSVAGAELARYSHRGDRLRLRLAAPVAAGDLLEVSVRYEGHPEPVPSAWGTVGWEELTDGALVASQPIGASSWFPCNDRPADRATYRTAVTTESAYHVLAHGQLVARTARAGTTTWVYEERHPTAAYLATVQIGRYQEVTLADRPVPQRALVPAALRKDAARLLARHGELVAELARLFGPYPFDAYTLVFTDDDLEIPVEAQGISVFGANHVDPADGDERLVPHELAHQWFGNSVSVATWQHIWLNEGFACYAEWLWSPHAGGPDTDALARTWHERLAGLDEDLVLADPGPENIFDDRVYKRGALALHALRLTLGEEAFFALVRDWTDRFAGRSVTTADFRALAGEHAARSGGERRAEAVADLLTAWLDRPELPPLPARA</sequence>
<gene>
    <name evidence="18" type="ORF">GB882_10275</name>
</gene>
<dbReference type="InterPro" id="IPR042097">
    <property type="entry name" value="Aminopeptidase_N-like_N_sf"/>
</dbReference>
<evidence type="ECO:0000256" key="9">
    <source>
        <dbReference type="ARBA" id="ARBA00022801"/>
    </source>
</evidence>
<comment type="catalytic activity">
    <reaction evidence="1">
        <text>Release of an N-terminal amino acid, Xaa-|-Yaa- from a peptide, amide or arylamide. Xaa is preferably Ala, but may be most amino acids including Pro (slow action). When a terminal hydrophobic residue is followed by a prolyl residue, the two may be released as an intact Xaa-Pro dipeptide.</text>
        <dbReference type="EC" id="3.4.11.2"/>
    </reaction>
</comment>
<feature type="binding site" evidence="15">
    <location>
        <position position="307"/>
    </location>
    <ligand>
        <name>Zn(2+)</name>
        <dbReference type="ChEBI" id="CHEBI:29105"/>
        <note>catalytic</note>
    </ligand>
</feature>
<evidence type="ECO:0000256" key="13">
    <source>
        <dbReference type="ARBA" id="ARBA00031533"/>
    </source>
</evidence>
<dbReference type="GO" id="GO:0006508">
    <property type="term" value="P:proteolysis"/>
    <property type="evidence" value="ECO:0007669"/>
    <property type="project" value="UniProtKB-KW"/>
</dbReference>
<keyword evidence="6" id="KW-0963">Cytoplasm</keyword>
<comment type="similarity">
    <text evidence="3">Belongs to the peptidase M1 family.</text>
</comment>
<dbReference type="Pfam" id="PF01433">
    <property type="entry name" value="Peptidase_M1"/>
    <property type="match status" value="1"/>
</dbReference>
<keyword evidence="11" id="KW-0482">Metalloprotease</keyword>
<dbReference type="EC" id="3.4.11.2" evidence="4"/>
<keyword evidence="9" id="KW-0378">Hydrolase</keyword>
<evidence type="ECO:0000256" key="8">
    <source>
        <dbReference type="ARBA" id="ARBA00022723"/>
    </source>
</evidence>
<evidence type="ECO:0000256" key="1">
    <source>
        <dbReference type="ARBA" id="ARBA00000098"/>
    </source>
</evidence>
<comment type="caution">
    <text evidence="18">The sequence shown here is derived from an EMBL/GenBank/DDBJ whole genome shotgun (WGS) entry which is preliminary data.</text>
</comment>
<feature type="binding site" evidence="15">
    <location>
        <position position="288"/>
    </location>
    <ligand>
        <name>Zn(2+)</name>
        <dbReference type="ChEBI" id="CHEBI:29105"/>
        <note>catalytic</note>
    </ligand>
</feature>
<evidence type="ECO:0000313" key="18">
    <source>
        <dbReference type="EMBL" id="MPV89054.1"/>
    </source>
</evidence>
<dbReference type="GO" id="GO:0008270">
    <property type="term" value="F:zinc ion binding"/>
    <property type="evidence" value="ECO:0007669"/>
    <property type="project" value="InterPro"/>
</dbReference>
<dbReference type="PANTHER" id="PTHR45726">
    <property type="entry name" value="LEUKOTRIENE A-4 HYDROLASE"/>
    <property type="match status" value="1"/>
</dbReference>
<dbReference type="Pfam" id="PF17900">
    <property type="entry name" value="Peptidase_M1_N"/>
    <property type="match status" value="1"/>
</dbReference>
<keyword evidence="19" id="KW-1185">Reference proteome</keyword>
<organism evidence="18 19">
    <name type="scientific">Georgenia ruanii</name>
    <dbReference type="NCBI Taxonomy" id="348442"/>
    <lineage>
        <taxon>Bacteria</taxon>
        <taxon>Bacillati</taxon>
        <taxon>Actinomycetota</taxon>
        <taxon>Actinomycetes</taxon>
        <taxon>Micrococcales</taxon>
        <taxon>Bogoriellaceae</taxon>
        <taxon>Georgenia</taxon>
    </lineage>
</organism>
<dbReference type="SUPFAM" id="SSF55486">
    <property type="entry name" value="Metalloproteases ('zincins'), catalytic domain"/>
    <property type="match status" value="1"/>
</dbReference>
<feature type="domain" description="Aminopeptidase N-like N-terminal" evidence="17">
    <location>
        <begin position="17"/>
        <end position="188"/>
    </location>
</feature>
<dbReference type="Proteomes" id="UP000429644">
    <property type="component" value="Unassembled WGS sequence"/>
</dbReference>
<feature type="domain" description="Peptidase M1 membrane alanine aminopeptidase" evidence="16">
    <location>
        <begin position="279"/>
        <end position="406"/>
    </location>
</feature>
<dbReference type="InterPro" id="IPR001930">
    <property type="entry name" value="Peptidase_M1"/>
</dbReference>
<dbReference type="InterPro" id="IPR014782">
    <property type="entry name" value="Peptidase_M1_dom"/>
</dbReference>
<dbReference type="PRINTS" id="PR00756">
    <property type="entry name" value="ALADIPTASE"/>
</dbReference>
<dbReference type="Gene3D" id="2.60.40.1730">
    <property type="entry name" value="tricorn interacting facor f3 domain"/>
    <property type="match status" value="1"/>
</dbReference>
<evidence type="ECO:0000256" key="5">
    <source>
        <dbReference type="ARBA" id="ARBA00015611"/>
    </source>
</evidence>
<comment type="subcellular location">
    <subcellularLocation>
        <location evidence="2">Cytoplasm</location>
    </subcellularLocation>
</comment>
<evidence type="ECO:0000256" key="3">
    <source>
        <dbReference type="ARBA" id="ARBA00010136"/>
    </source>
</evidence>
<evidence type="ECO:0000256" key="4">
    <source>
        <dbReference type="ARBA" id="ARBA00012564"/>
    </source>
</evidence>
<evidence type="ECO:0000256" key="14">
    <source>
        <dbReference type="PIRSR" id="PIRSR634015-1"/>
    </source>
</evidence>